<gene>
    <name evidence="7" type="ORF">Cflav_PD5105</name>
</gene>
<sequence>MPRITELHVNGKQVHLDADSQRTLLSVLRDDLDLTGTKYGCGEGQCGACTVLIDGTPTRSCLTSIGNLGQKKITTIENLAPNGTLHPLQQAFLDAGALQCGYCTSGMVLTGYALLQKNPRPSHDEIVRAMNGNICRCGAYRRIIAAIKQGSKSLKAVAHE</sequence>
<comment type="caution">
    <text evidence="7">The sequence shown here is derived from an EMBL/GenBank/DDBJ whole genome shotgun (WGS) entry which is preliminary data.</text>
</comment>
<keyword evidence="3" id="KW-0560">Oxidoreductase</keyword>
<dbReference type="RefSeq" id="WP_007413350.1">
    <property type="nucleotide sequence ID" value="NZ_ABOX02000004.1"/>
</dbReference>
<evidence type="ECO:0000313" key="7">
    <source>
        <dbReference type="EMBL" id="EEF62470.1"/>
    </source>
</evidence>
<dbReference type="PANTHER" id="PTHR44379:SF2">
    <property type="entry name" value="BLR6218 PROTEIN"/>
    <property type="match status" value="1"/>
</dbReference>
<keyword evidence="1" id="KW-0001">2Fe-2S</keyword>
<dbReference type="PANTHER" id="PTHR44379">
    <property type="entry name" value="OXIDOREDUCTASE WITH IRON-SULFUR SUBUNIT"/>
    <property type="match status" value="1"/>
</dbReference>
<dbReference type="GO" id="GO:0046872">
    <property type="term" value="F:metal ion binding"/>
    <property type="evidence" value="ECO:0007669"/>
    <property type="project" value="UniProtKB-KW"/>
</dbReference>
<keyword evidence="5" id="KW-0411">Iron-sulfur</keyword>
<organism evidence="7 8">
    <name type="scientific">Pedosphaera parvula (strain Ellin514)</name>
    <dbReference type="NCBI Taxonomy" id="320771"/>
    <lineage>
        <taxon>Bacteria</taxon>
        <taxon>Pseudomonadati</taxon>
        <taxon>Verrucomicrobiota</taxon>
        <taxon>Pedosphaerae</taxon>
        <taxon>Pedosphaerales</taxon>
        <taxon>Pedosphaeraceae</taxon>
        <taxon>Pedosphaera</taxon>
    </lineage>
</organism>
<dbReference type="InterPro" id="IPR006058">
    <property type="entry name" value="2Fe2S_fd_BS"/>
</dbReference>
<evidence type="ECO:0000256" key="4">
    <source>
        <dbReference type="ARBA" id="ARBA00023004"/>
    </source>
</evidence>
<protein>
    <submittedName>
        <fullName evidence="7">(2Fe-2S)-binding domain protein</fullName>
    </submittedName>
</protein>
<dbReference type="Pfam" id="PF00111">
    <property type="entry name" value="Fer2"/>
    <property type="match status" value="1"/>
</dbReference>
<dbReference type="FunFam" id="1.10.150.120:FF:000003">
    <property type="entry name" value="Carbon monoxide dehydrogenase, small subunit"/>
    <property type="match status" value="1"/>
</dbReference>
<keyword evidence="2" id="KW-0479">Metal-binding</keyword>
<dbReference type="InterPro" id="IPR002888">
    <property type="entry name" value="2Fe-2S-bd"/>
</dbReference>
<reference evidence="7 8" key="1">
    <citation type="journal article" date="2011" name="J. Bacteriol.">
        <title>Genome sequence of 'Pedosphaera parvula' Ellin514, an aerobic Verrucomicrobial isolate from pasture soil.</title>
        <authorList>
            <person name="Kant R."/>
            <person name="van Passel M.W."/>
            <person name="Sangwan P."/>
            <person name="Palva A."/>
            <person name="Lucas S."/>
            <person name="Copeland A."/>
            <person name="Lapidus A."/>
            <person name="Glavina Del Rio T."/>
            <person name="Dalin E."/>
            <person name="Tice H."/>
            <person name="Bruce D."/>
            <person name="Goodwin L."/>
            <person name="Pitluck S."/>
            <person name="Chertkov O."/>
            <person name="Larimer F.W."/>
            <person name="Land M.L."/>
            <person name="Hauser L."/>
            <person name="Brettin T.S."/>
            <person name="Detter J.C."/>
            <person name="Han S."/>
            <person name="de Vos W.M."/>
            <person name="Janssen P.H."/>
            <person name="Smidt H."/>
        </authorList>
    </citation>
    <scope>NUCLEOTIDE SEQUENCE [LARGE SCALE GENOMIC DNA]</scope>
    <source>
        <strain evidence="7 8">Ellin514</strain>
    </source>
</reference>
<dbReference type="GO" id="GO:0051537">
    <property type="term" value="F:2 iron, 2 sulfur cluster binding"/>
    <property type="evidence" value="ECO:0007669"/>
    <property type="project" value="UniProtKB-KW"/>
</dbReference>
<dbReference type="PROSITE" id="PS00197">
    <property type="entry name" value="2FE2S_FER_1"/>
    <property type="match status" value="1"/>
</dbReference>
<dbReference type="EMBL" id="ABOX02000004">
    <property type="protein sequence ID" value="EEF62470.1"/>
    <property type="molecule type" value="Genomic_DNA"/>
</dbReference>
<dbReference type="InterPro" id="IPR051452">
    <property type="entry name" value="Diverse_Oxidoreductases"/>
</dbReference>
<evidence type="ECO:0000259" key="6">
    <source>
        <dbReference type="PROSITE" id="PS51085"/>
    </source>
</evidence>
<dbReference type="InterPro" id="IPR036010">
    <property type="entry name" value="2Fe-2S_ferredoxin-like_sf"/>
</dbReference>
<dbReference type="CDD" id="cd00207">
    <property type="entry name" value="fer2"/>
    <property type="match status" value="1"/>
</dbReference>
<dbReference type="InterPro" id="IPR001041">
    <property type="entry name" value="2Fe-2S_ferredoxin-type"/>
</dbReference>
<evidence type="ECO:0000256" key="3">
    <source>
        <dbReference type="ARBA" id="ARBA00023002"/>
    </source>
</evidence>
<dbReference type="Pfam" id="PF01799">
    <property type="entry name" value="Fer2_2"/>
    <property type="match status" value="1"/>
</dbReference>
<proteinExistence type="predicted"/>
<keyword evidence="4" id="KW-0408">Iron</keyword>
<evidence type="ECO:0000256" key="5">
    <source>
        <dbReference type="ARBA" id="ARBA00023014"/>
    </source>
</evidence>
<dbReference type="AlphaFoldDB" id="B9XC02"/>
<accession>B9XC02</accession>
<dbReference type="SUPFAM" id="SSF47741">
    <property type="entry name" value="CO dehydrogenase ISP C-domain like"/>
    <property type="match status" value="1"/>
</dbReference>
<keyword evidence="8" id="KW-1185">Reference proteome</keyword>
<dbReference type="FunFam" id="3.10.20.30:FF:000020">
    <property type="entry name" value="Xanthine dehydrogenase iron-sulfur subunit"/>
    <property type="match status" value="1"/>
</dbReference>
<dbReference type="Proteomes" id="UP000003688">
    <property type="component" value="Unassembled WGS sequence"/>
</dbReference>
<dbReference type="Gene3D" id="1.10.150.120">
    <property type="entry name" value="[2Fe-2S]-binding domain"/>
    <property type="match status" value="1"/>
</dbReference>
<dbReference type="GO" id="GO:0016491">
    <property type="term" value="F:oxidoreductase activity"/>
    <property type="evidence" value="ECO:0007669"/>
    <property type="project" value="UniProtKB-KW"/>
</dbReference>
<feature type="domain" description="2Fe-2S ferredoxin-type" evidence="6">
    <location>
        <begin position="3"/>
        <end position="79"/>
    </location>
</feature>
<dbReference type="PROSITE" id="PS51085">
    <property type="entry name" value="2FE2S_FER_2"/>
    <property type="match status" value="1"/>
</dbReference>
<dbReference type="InterPro" id="IPR036884">
    <property type="entry name" value="2Fe-2S-bd_dom_sf"/>
</dbReference>
<dbReference type="InterPro" id="IPR012675">
    <property type="entry name" value="Beta-grasp_dom_sf"/>
</dbReference>
<evidence type="ECO:0000256" key="1">
    <source>
        <dbReference type="ARBA" id="ARBA00022714"/>
    </source>
</evidence>
<dbReference type="Gene3D" id="3.10.20.30">
    <property type="match status" value="1"/>
</dbReference>
<evidence type="ECO:0000256" key="2">
    <source>
        <dbReference type="ARBA" id="ARBA00022723"/>
    </source>
</evidence>
<evidence type="ECO:0000313" key="8">
    <source>
        <dbReference type="Proteomes" id="UP000003688"/>
    </source>
</evidence>
<name>B9XC02_PEDPL</name>
<dbReference type="SUPFAM" id="SSF54292">
    <property type="entry name" value="2Fe-2S ferredoxin-like"/>
    <property type="match status" value="1"/>
</dbReference>
<dbReference type="STRING" id="320771.Cflav_PD5105"/>